<dbReference type="AlphaFoldDB" id="A0A3N4H4A5"/>
<evidence type="ECO:0000256" key="1">
    <source>
        <dbReference type="SAM" id="MobiDB-lite"/>
    </source>
</evidence>
<reference evidence="2 3" key="1">
    <citation type="submission" date="2018-11" db="EMBL/GenBank/DDBJ databases">
        <title>Draft genome sequence of Gordonia sp. RS15-1S isolated from rice stems.</title>
        <authorList>
            <person name="Muangham S."/>
        </authorList>
    </citation>
    <scope>NUCLEOTIDE SEQUENCE [LARGE SCALE GENOMIC DNA]</scope>
    <source>
        <strain evidence="2 3">RS15-1S</strain>
    </source>
</reference>
<protein>
    <submittedName>
        <fullName evidence="2">Uncharacterized protein</fullName>
    </submittedName>
</protein>
<comment type="caution">
    <text evidence="2">The sequence shown here is derived from an EMBL/GenBank/DDBJ whole genome shotgun (WGS) entry which is preliminary data.</text>
</comment>
<gene>
    <name evidence="2" type="ORF">EF294_01165</name>
</gene>
<feature type="region of interest" description="Disordered" evidence="1">
    <location>
        <begin position="40"/>
        <end position="76"/>
    </location>
</feature>
<dbReference type="Proteomes" id="UP000267536">
    <property type="component" value="Unassembled WGS sequence"/>
</dbReference>
<dbReference type="EMBL" id="RKMH01000001">
    <property type="protein sequence ID" value="RPA66221.1"/>
    <property type="molecule type" value="Genomic_DNA"/>
</dbReference>
<evidence type="ECO:0000313" key="2">
    <source>
        <dbReference type="EMBL" id="RPA66221.1"/>
    </source>
</evidence>
<name>A0A3N4H4A5_9ACTN</name>
<proteinExistence type="predicted"/>
<organism evidence="2 3">
    <name type="scientific">Gordonia oryzae</name>
    <dbReference type="NCBI Taxonomy" id="2487349"/>
    <lineage>
        <taxon>Bacteria</taxon>
        <taxon>Bacillati</taxon>
        <taxon>Actinomycetota</taxon>
        <taxon>Actinomycetes</taxon>
        <taxon>Mycobacteriales</taxon>
        <taxon>Gordoniaceae</taxon>
        <taxon>Gordonia</taxon>
    </lineage>
</organism>
<evidence type="ECO:0000313" key="3">
    <source>
        <dbReference type="Proteomes" id="UP000267536"/>
    </source>
</evidence>
<sequence>MEHVDGVEVPLLPRAPLMRLCCSPMAEVVPTIIDDLWHQSPPRKIAGTPQSHVSTRRGVLESADAQKSPEAFPTGSGHRFVHPWRCGGCQYLCRTSAA</sequence>
<accession>A0A3N4H4A5</accession>
<keyword evidence="3" id="KW-1185">Reference proteome</keyword>